<evidence type="ECO:0000256" key="5">
    <source>
        <dbReference type="SAM" id="Phobius"/>
    </source>
</evidence>
<accession>A0A8T2TIB2</accession>
<sequence length="193" mass="21144">MVAMATLELLPLQIKAVSCKSLHAEISIKRCVLPFAPIARGLGVPISLHCKDARARAFRCMSVEVQSDSAGSSAEPDPQSVDPRRAAEKFAVLNTGIWECRSCGYLYDQSKGEPMYPVAAGTEFDRLPEDWRCPTCGAPQSYFNSKSVEIAGFAENQNYGLGTNSLTSGQKSLLIYGSLFFFFCLFLSGYFLQ</sequence>
<feature type="transmembrane region" description="Helical" evidence="5">
    <location>
        <begin position="173"/>
        <end position="192"/>
    </location>
</feature>
<dbReference type="CDD" id="cd00730">
    <property type="entry name" value="rubredoxin"/>
    <property type="match status" value="1"/>
</dbReference>
<dbReference type="FunFam" id="2.20.28.10:FF:000001">
    <property type="entry name" value="Rubredoxin"/>
    <property type="match status" value="1"/>
</dbReference>
<protein>
    <recommendedName>
        <fullName evidence="6">Rubredoxin-like domain-containing protein</fullName>
    </recommendedName>
</protein>
<keyword evidence="2" id="KW-0479">Metal-binding</keyword>
<dbReference type="PRINTS" id="PR00163">
    <property type="entry name" value="RUBREDOXIN"/>
</dbReference>
<organism evidence="7 8">
    <name type="scientific">Ceratopteris richardii</name>
    <name type="common">Triangle waterfern</name>
    <dbReference type="NCBI Taxonomy" id="49495"/>
    <lineage>
        <taxon>Eukaryota</taxon>
        <taxon>Viridiplantae</taxon>
        <taxon>Streptophyta</taxon>
        <taxon>Embryophyta</taxon>
        <taxon>Tracheophyta</taxon>
        <taxon>Polypodiopsida</taxon>
        <taxon>Polypodiidae</taxon>
        <taxon>Polypodiales</taxon>
        <taxon>Pteridineae</taxon>
        <taxon>Pteridaceae</taxon>
        <taxon>Parkerioideae</taxon>
        <taxon>Ceratopteris</taxon>
    </lineage>
</organism>
<evidence type="ECO:0000256" key="4">
    <source>
        <dbReference type="ARBA" id="ARBA00023004"/>
    </source>
</evidence>
<evidence type="ECO:0000259" key="6">
    <source>
        <dbReference type="PROSITE" id="PS50903"/>
    </source>
</evidence>
<keyword evidence="8" id="KW-1185">Reference proteome</keyword>
<dbReference type="PANTHER" id="PTHR47627">
    <property type="entry name" value="RUBREDOXIN"/>
    <property type="match status" value="1"/>
</dbReference>
<keyword evidence="5" id="KW-0472">Membrane</keyword>
<dbReference type="GO" id="GO:0009507">
    <property type="term" value="C:chloroplast"/>
    <property type="evidence" value="ECO:0007669"/>
    <property type="project" value="TreeGrafter"/>
</dbReference>
<evidence type="ECO:0000256" key="2">
    <source>
        <dbReference type="ARBA" id="ARBA00022723"/>
    </source>
</evidence>
<dbReference type="PROSITE" id="PS00202">
    <property type="entry name" value="RUBREDOXIN"/>
    <property type="match status" value="1"/>
</dbReference>
<dbReference type="OMA" id="PCCMSID"/>
<dbReference type="PANTHER" id="PTHR47627:SF1">
    <property type="entry name" value="RUBREDOXIN-1-RELATED"/>
    <property type="match status" value="1"/>
</dbReference>
<dbReference type="PROSITE" id="PS50903">
    <property type="entry name" value="RUBREDOXIN_LIKE"/>
    <property type="match status" value="1"/>
</dbReference>
<reference evidence="7" key="1">
    <citation type="submission" date="2021-08" db="EMBL/GenBank/DDBJ databases">
        <title>WGS assembly of Ceratopteris richardii.</title>
        <authorList>
            <person name="Marchant D.B."/>
            <person name="Chen G."/>
            <person name="Jenkins J."/>
            <person name="Shu S."/>
            <person name="Leebens-Mack J."/>
            <person name="Grimwood J."/>
            <person name="Schmutz J."/>
            <person name="Soltis P."/>
            <person name="Soltis D."/>
            <person name="Chen Z.-H."/>
        </authorList>
    </citation>
    <scope>NUCLEOTIDE SEQUENCE</scope>
    <source>
        <strain evidence="7">Whitten #5841</strain>
        <tissue evidence="7">Leaf</tissue>
    </source>
</reference>
<dbReference type="EMBL" id="CM035418">
    <property type="protein sequence ID" value="KAH7422230.1"/>
    <property type="molecule type" value="Genomic_DNA"/>
</dbReference>
<evidence type="ECO:0000313" key="7">
    <source>
        <dbReference type="EMBL" id="KAH7422230.1"/>
    </source>
</evidence>
<evidence type="ECO:0000256" key="3">
    <source>
        <dbReference type="ARBA" id="ARBA00022982"/>
    </source>
</evidence>
<keyword evidence="1" id="KW-0813">Transport</keyword>
<gene>
    <name evidence="7" type="ORF">KP509_13G098300</name>
</gene>
<keyword evidence="3" id="KW-0249">Electron transport</keyword>
<feature type="domain" description="Rubredoxin-like" evidence="6">
    <location>
        <begin position="95"/>
        <end position="146"/>
    </location>
</feature>
<dbReference type="OrthoDB" id="6379857at2759"/>
<proteinExistence type="predicted"/>
<comment type="caution">
    <text evidence="7">The sequence shown here is derived from an EMBL/GenBank/DDBJ whole genome shotgun (WGS) entry which is preliminary data.</text>
</comment>
<dbReference type="GO" id="GO:0043448">
    <property type="term" value="P:alkane catabolic process"/>
    <property type="evidence" value="ECO:0007669"/>
    <property type="project" value="TreeGrafter"/>
</dbReference>
<dbReference type="SUPFAM" id="SSF57802">
    <property type="entry name" value="Rubredoxin-like"/>
    <property type="match status" value="1"/>
</dbReference>
<dbReference type="InterPro" id="IPR024935">
    <property type="entry name" value="Rubredoxin_dom"/>
</dbReference>
<dbReference type="AlphaFoldDB" id="A0A8T2TIB2"/>
<dbReference type="GO" id="GO:0009055">
    <property type="term" value="F:electron transfer activity"/>
    <property type="evidence" value="ECO:0007669"/>
    <property type="project" value="TreeGrafter"/>
</dbReference>
<dbReference type="Proteomes" id="UP000825935">
    <property type="component" value="Chromosome 13"/>
</dbReference>
<evidence type="ECO:0000313" key="8">
    <source>
        <dbReference type="Proteomes" id="UP000825935"/>
    </source>
</evidence>
<dbReference type="InterPro" id="IPR050526">
    <property type="entry name" value="Rubredoxin_ET"/>
</dbReference>
<keyword evidence="5" id="KW-0812">Transmembrane</keyword>
<keyword evidence="4" id="KW-0408">Iron</keyword>
<name>A0A8T2TIB2_CERRI</name>
<dbReference type="InterPro" id="IPR018527">
    <property type="entry name" value="Rubredoxin_Fe_BS"/>
</dbReference>
<dbReference type="Gene3D" id="2.20.28.10">
    <property type="match status" value="1"/>
</dbReference>
<dbReference type="InterPro" id="IPR024934">
    <property type="entry name" value="Rubredoxin-like_dom"/>
</dbReference>
<dbReference type="GO" id="GO:0005506">
    <property type="term" value="F:iron ion binding"/>
    <property type="evidence" value="ECO:0007669"/>
    <property type="project" value="InterPro"/>
</dbReference>
<dbReference type="Pfam" id="PF00301">
    <property type="entry name" value="Rubredoxin"/>
    <property type="match status" value="1"/>
</dbReference>
<keyword evidence="5" id="KW-1133">Transmembrane helix</keyword>
<evidence type="ECO:0000256" key="1">
    <source>
        <dbReference type="ARBA" id="ARBA00022448"/>
    </source>
</evidence>